<evidence type="ECO:0000259" key="1">
    <source>
        <dbReference type="Pfam" id="PF09084"/>
    </source>
</evidence>
<feature type="domain" description="SsuA/THI5-like" evidence="1">
    <location>
        <begin position="11"/>
        <end position="218"/>
    </location>
</feature>
<dbReference type="EMBL" id="JACCBD010000001">
    <property type="protein sequence ID" value="NYD28070.1"/>
    <property type="molecule type" value="Genomic_DNA"/>
</dbReference>
<dbReference type="Gene3D" id="3.40.190.10">
    <property type="entry name" value="Periplasmic binding protein-like II"/>
    <property type="match status" value="2"/>
</dbReference>
<dbReference type="RefSeq" id="WP_185987795.1">
    <property type="nucleotide sequence ID" value="NZ_BAAALZ010000001.1"/>
</dbReference>
<proteinExistence type="predicted"/>
<accession>A0A852RGT5</accession>
<dbReference type="InterPro" id="IPR015168">
    <property type="entry name" value="SsuA/THI5"/>
</dbReference>
<name>A0A852RGT5_9MICO</name>
<sequence>MNYQLGWLKLTQFGGFFAADVEGFYADEGIAAEFTAGGSNILSWQQVATGKALLGDEDNTNALVAIEDGQELVILGTVFQTSPFSIISLAEDPIESVEDFKGRTIAVSDASLAQFEAISKSAGLSEGDVTFVSAGTDPSQLTTKQVSGYAGYATSQGASLELQGVKTHALLLEDLGVPSYGNVIITTRDNLEKNRNTIVGFMRASIKGFEYMNANPEEIAGLVVNKVNPAGGLDLATETETAKIQKDLIESPDGVLSVDVTKMQAIIDALVEAGTLKDTLNAADFVDTSVLEDAQSGT</sequence>
<evidence type="ECO:0000313" key="3">
    <source>
        <dbReference type="Proteomes" id="UP000586095"/>
    </source>
</evidence>
<reference evidence="2 3" key="1">
    <citation type="submission" date="2020-07" db="EMBL/GenBank/DDBJ databases">
        <title>Sequencing the genomes of 1000 actinobacteria strains.</title>
        <authorList>
            <person name="Klenk H.-P."/>
        </authorList>
    </citation>
    <scope>NUCLEOTIDE SEQUENCE [LARGE SCALE GENOMIC DNA]</scope>
    <source>
        <strain evidence="2 3">DSM 17380</strain>
    </source>
</reference>
<keyword evidence="3" id="KW-1185">Reference proteome</keyword>
<dbReference type="PANTHER" id="PTHR31528">
    <property type="entry name" value="4-AMINO-5-HYDROXYMETHYL-2-METHYLPYRIMIDINE PHOSPHATE SYNTHASE THI11-RELATED"/>
    <property type="match status" value="1"/>
</dbReference>
<protein>
    <submittedName>
        <fullName evidence="2">NitT/TauT family transport system substrate-binding protein</fullName>
    </submittedName>
</protein>
<evidence type="ECO:0000313" key="2">
    <source>
        <dbReference type="EMBL" id="NYD28070.1"/>
    </source>
</evidence>
<dbReference type="InterPro" id="IPR027939">
    <property type="entry name" value="NMT1/THI5"/>
</dbReference>
<dbReference type="GO" id="GO:0009228">
    <property type="term" value="P:thiamine biosynthetic process"/>
    <property type="evidence" value="ECO:0007669"/>
    <property type="project" value="InterPro"/>
</dbReference>
<dbReference type="PANTHER" id="PTHR31528:SF3">
    <property type="entry name" value="THIAMINE BIOSYNTHESIS PROTEIN HI_0357-RELATED"/>
    <property type="match status" value="1"/>
</dbReference>
<gene>
    <name evidence="2" type="ORF">BJ960_002873</name>
</gene>
<comment type="caution">
    <text evidence="2">The sequence shown here is derived from an EMBL/GenBank/DDBJ whole genome shotgun (WGS) entry which is preliminary data.</text>
</comment>
<organism evidence="2 3">
    <name type="scientific">Leucobacter aridicollis</name>
    <dbReference type="NCBI Taxonomy" id="283878"/>
    <lineage>
        <taxon>Bacteria</taxon>
        <taxon>Bacillati</taxon>
        <taxon>Actinomycetota</taxon>
        <taxon>Actinomycetes</taxon>
        <taxon>Micrococcales</taxon>
        <taxon>Microbacteriaceae</taxon>
        <taxon>Leucobacter</taxon>
    </lineage>
</organism>
<dbReference type="SUPFAM" id="SSF53850">
    <property type="entry name" value="Periplasmic binding protein-like II"/>
    <property type="match status" value="1"/>
</dbReference>
<dbReference type="Proteomes" id="UP000586095">
    <property type="component" value="Unassembled WGS sequence"/>
</dbReference>
<dbReference type="AlphaFoldDB" id="A0A852RGT5"/>
<dbReference type="Pfam" id="PF09084">
    <property type="entry name" value="NMT1"/>
    <property type="match status" value="1"/>
</dbReference>